<evidence type="ECO:0000256" key="6">
    <source>
        <dbReference type="RuleBase" id="RU361137"/>
    </source>
</evidence>
<dbReference type="eggNOG" id="KOG0557">
    <property type="taxonomic scope" value="Eukaryota"/>
</dbReference>
<dbReference type="PROSITE" id="PS51826">
    <property type="entry name" value="PSBD"/>
    <property type="match status" value="1"/>
</dbReference>
<dbReference type="Pfam" id="PF00364">
    <property type="entry name" value="Biotin_lipoyl"/>
    <property type="match status" value="1"/>
</dbReference>
<dbReference type="InterPro" id="IPR003016">
    <property type="entry name" value="2-oxoA_DH_lipoyl-BS"/>
</dbReference>
<proteinExistence type="inferred from homology"/>
<gene>
    <name evidence="11" type="primary">8232591</name>
    <name evidence="10" type="ORF">Phum_PHUM042350</name>
</gene>
<dbReference type="KEGG" id="phu:Phum_PHUM042350"/>
<keyword evidence="3 6" id="KW-0450">Lipoyl</keyword>
<dbReference type="InterPro" id="IPR006257">
    <property type="entry name" value="LAT1"/>
</dbReference>
<dbReference type="EnsemblMetazoa" id="PHUM042350-RA">
    <property type="protein sequence ID" value="PHUM042350-PA"/>
    <property type="gene ID" value="PHUM042350"/>
</dbReference>
<dbReference type="InterPro" id="IPR023213">
    <property type="entry name" value="CAT-like_dom_sf"/>
</dbReference>
<keyword evidence="5 6" id="KW-0012">Acyltransferase</keyword>
<dbReference type="PROSITE" id="PS00189">
    <property type="entry name" value="LIPOYL"/>
    <property type="match status" value="1"/>
</dbReference>
<dbReference type="PANTHER" id="PTHR23151">
    <property type="entry name" value="DIHYDROLIPOAMIDE ACETYL/SUCCINYL-TRANSFERASE-RELATED"/>
    <property type="match status" value="1"/>
</dbReference>
<dbReference type="InParanoid" id="E0VAQ6"/>
<keyword evidence="12" id="KW-1185">Reference proteome</keyword>
<feature type="region of interest" description="Disordered" evidence="7">
    <location>
        <begin position="80"/>
        <end position="125"/>
    </location>
</feature>
<dbReference type="SUPFAM" id="SSF47005">
    <property type="entry name" value="Peripheral subunit-binding domain of 2-oxo acid dehydrogenase complex"/>
    <property type="match status" value="1"/>
</dbReference>
<dbReference type="SUPFAM" id="SSF51230">
    <property type="entry name" value="Single hybrid motif"/>
    <property type="match status" value="1"/>
</dbReference>
<dbReference type="CDD" id="cd06849">
    <property type="entry name" value="lipoyl_domain"/>
    <property type="match status" value="1"/>
</dbReference>
<dbReference type="NCBIfam" id="TIGR01349">
    <property type="entry name" value="PDHac_trf_mito"/>
    <property type="match status" value="1"/>
</dbReference>
<dbReference type="FunFam" id="3.30.559.10:FF:000003">
    <property type="entry name" value="Acetyltransferase component of pyruvate dehydrogenase complex"/>
    <property type="match status" value="1"/>
</dbReference>
<dbReference type="AlphaFoldDB" id="E0VAQ6"/>
<evidence type="ECO:0000259" key="8">
    <source>
        <dbReference type="PROSITE" id="PS50968"/>
    </source>
</evidence>
<comment type="function">
    <text evidence="6">The pyruvate dehydrogenase complex catalyzes the overall conversion of pyruvate to acetyl-CoA and CO(2).</text>
</comment>
<dbReference type="VEuPathDB" id="VectorBase:PHUM042350"/>
<keyword evidence="2 6" id="KW-0808">Transferase</keyword>
<dbReference type="GO" id="GO:0006086">
    <property type="term" value="P:pyruvate decarboxylation to acetyl-CoA"/>
    <property type="evidence" value="ECO:0007669"/>
    <property type="project" value="InterPro"/>
</dbReference>
<dbReference type="OMA" id="TMEFESF"/>
<dbReference type="Proteomes" id="UP000009046">
    <property type="component" value="Unassembled WGS sequence"/>
</dbReference>
<dbReference type="Gene3D" id="2.40.50.100">
    <property type="match status" value="1"/>
</dbReference>
<dbReference type="STRING" id="121224.E0VAQ6"/>
<dbReference type="FunCoup" id="E0VAQ6">
    <property type="interactions" value="1488"/>
</dbReference>
<dbReference type="RefSeq" id="XP_002423200.1">
    <property type="nucleotide sequence ID" value="XM_002423155.1"/>
</dbReference>
<dbReference type="OrthoDB" id="537444at2759"/>
<evidence type="ECO:0000256" key="5">
    <source>
        <dbReference type="ARBA" id="ARBA00023315"/>
    </source>
</evidence>
<dbReference type="GO" id="GO:0004742">
    <property type="term" value="F:dihydrolipoyllysine-residue acetyltransferase activity"/>
    <property type="evidence" value="ECO:0007669"/>
    <property type="project" value="UniProtKB-UniRule"/>
</dbReference>
<dbReference type="InterPro" id="IPR001078">
    <property type="entry name" value="2-oxoacid_DH_actylTfrase"/>
</dbReference>
<evidence type="ECO:0000313" key="10">
    <source>
        <dbReference type="EMBL" id="EEB10462.1"/>
    </source>
</evidence>
<dbReference type="Pfam" id="PF00198">
    <property type="entry name" value="2-oxoacid_dh"/>
    <property type="match status" value="1"/>
</dbReference>
<keyword evidence="10" id="KW-0670">Pyruvate</keyword>
<dbReference type="InterPro" id="IPR004167">
    <property type="entry name" value="PSBD"/>
</dbReference>
<dbReference type="Gene3D" id="3.30.559.10">
    <property type="entry name" value="Chloramphenicol acetyltransferase-like domain"/>
    <property type="match status" value="1"/>
</dbReference>
<protein>
    <recommendedName>
        <fullName evidence="6">Acetyltransferase component of pyruvate dehydrogenase complex</fullName>
        <ecNumber evidence="6">2.3.1.12</ecNumber>
    </recommendedName>
</protein>
<feature type="domain" description="Lipoyl-binding" evidence="8">
    <location>
        <begin position="1"/>
        <end position="65"/>
    </location>
</feature>
<dbReference type="PROSITE" id="PS50968">
    <property type="entry name" value="BIOTINYL_LIPOYL"/>
    <property type="match status" value="1"/>
</dbReference>
<comment type="cofactor">
    <cofactor evidence="6">
        <name>(R)-lipoate</name>
        <dbReference type="ChEBI" id="CHEBI:83088"/>
    </cofactor>
    <text evidence="6">Binds 1 lipoyl cofactor covalently.</text>
</comment>
<comment type="catalytic activity">
    <reaction evidence="6">
        <text>N(6)-[(R)-dihydrolipoyl]-L-lysyl-[protein] + acetyl-CoA = N(6)-[(R)-S(8)-acetyldihydrolipoyl]-L-lysyl-[protein] + CoA</text>
        <dbReference type="Rhea" id="RHEA:17017"/>
        <dbReference type="Rhea" id="RHEA-COMP:10475"/>
        <dbReference type="Rhea" id="RHEA-COMP:10478"/>
        <dbReference type="ChEBI" id="CHEBI:57287"/>
        <dbReference type="ChEBI" id="CHEBI:57288"/>
        <dbReference type="ChEBI" id="CHEBI:83100"/>
        <dbReference type="ChEBI" id="CHEBI:83111"/>
        <dbReference type="EC" id="2.3.1.12"/>
    </reaction>
</comment>
<dbReference type="GeneID" id="8232591"/>
<evidence type="ECO:0000256" key="4">
    <source>
        <dbReference type="ARBA" id="ARBA00022946"/>
    </source>
</evidence>
<dbReference type="InterPro" id="IPR045257">
    <property type="entry name" value="E2/Pdx1"/>
</dbReference>
<accession>E0VAQ6</accession>
<evidence type="ECO:0000313" key="12">
    <source>
        <dbReference type="Proteomes" id="UP000009046"/>
    </source>
</evidence>
<reference evidence="11" key="3">
    <citation type="submission" date="2021-02" db="UniProtKB">
        <authorList>
            <consortium name="EnsemblMetazoa"/>
        </authorList>
    </citation>
    <scope>IDENTIFICATION</scope>
    <source>
        <strain evidence="11">USDA</strain>
    </source>
</reference>
<dbReference type="EC" id="2.3.1.12" evidence="6"/>
<dbReference type="Pfam" id="PF02817">
    <property type="entry name" value="E3_binding"/>
    <property type="match status" value="1"/>
</dbReference>
<reference evidence="10" key="2">
    <citation type="submission" date="2007-04" db="EMBL/GenBank/DDBJ databases">
        <title>The genome of the human body louse.</title>
        <authorList>
            <consortium name="The Human Body Louse Genome Consortium"/>
            <person name="Kirkness E."/>
            <person name="Walenz B."/>
            <person name="Hass B."/>
            <person name="Bruggner R."/>
            <person name="Strausberg R."/>
        </authorList>
    </citation>
    <scope>NUCLEOTIDE SEQUENCE</scope>
    <source>
        <strain evidence="10">USDA</strain>
    </source>
</reference>
<comment type="similarity">
    <text evidence="1 6">Belongs to the 2-oxoacid dehydrogenase family.</text>
</comment>
<dbReference type="HOGENOM" id="CLU_016733_10_2_1"/>
<dbReference type="GO" id="GO:0045254">
    <property type="term" value="C:pyruvate dehydrogenase complex"/>
    <property type="evidence" value="ECO:0007669"/>
    <property type="project" value="UniProtKB-UniRule"/>
</dbReference>
<evidence type="ECO:0000256" key="1">
    <source>
        <dbReference type="ARBA" id="ARBA00007317"/>
    </source>
</evidence>
<dbReference type="InterPro" id="IPR011053">
    <property type="entry name" value="Single_hybrid_motif"/>
</dbReference>
<dbReference type="SUPFAM" id="SSF52777">
    <property type="entry name" value="CoA-dependent acyltransferases"/>
    <property type="match status" value="1"/>
</dbReference>
<keyword evidence="4" id="KW-0809">Transit peptide</keyword>
<evidence type="ECO:0000256" key="3">
    <source>
        <dbReference type="ARBA" id="ARBA00022823"/>
    </source>
</evidence>
<dbReference type="EMBL" id="AAZO01000494">
    <property type="status" value="NOT_ANNOTATED_CDS"/>
    <property type="molecule type" value="Genomic_DNA"/>
</dbReference>
<dbReference type="FunFam" id="2.40.50.100:FF:000010">
    <property type="entry name" value="Acetyltransferase component of pyruvate dehydrogenase complex"/>
    <property type="match status" value="1"/>
</dbReference>
<evidence type="ECO:0000256" key="7">
    <source>
        <dbReference type="SAM" id="MobiDB-lite"/>
    </source>
</evidence>
<dbReference type="Gene3D" id="4.10.320.10">
    <property type="entry name" value="E3-binding domain"/>
    <property type="match status" value="1"/>
</dbReference>
<name>E0VAQ6_PEDHC</name>
<evidence type="ECO:0000259" key="9">
    <source>
        <dbReference type="PROSITE" id="PS51826"/>
    </source>
</evidence>
<dbReference type="GO" id="GO:0005739">
    <property type="term" value="C:mitochondrion"/>
    <property type="evidence" value="ECO:0007669"/>
    <property type="project" value="UniProtKB-SubCell"/>
</dbReference>
<evidence type="ECO:0000256" key="2">
    <source>
        <dbReference type="ARBA" id="ARBA00022679"/>
    </source>
</evidence>
<organism>
    <name type="scientific">Pediculus humanus subsp. corporis</name>
    <name type="common">Body louse</name>
    <dbReference type="NCBI Taxonomy" id="121224"/>
    <lineage>
        <taxon>Eukaryota</taxon>
        <taxon>Metazoa</taxon>
        <taxon>Ecdysozoa</taxon>
        <taxon>Arthropoda</taxon>
        <taxon>Hexapoda</taxon>
        <taxon>Insecta</taxon>
        <taxon>Pterygota</taxon>
        <taxon>Neoptera</taxon>
        <taxon>Paraneoptera</taxon>
        <taxon>Psocodea</taxon>
        <taxon>Troctomorpha</taxon>
        <taxon>Phthiraptera</taxon>
        <taxon>Anoplura</taxon>
        <taxon>Pediculidae</taxon>
        <taxon>Pediculus</taxon>
    </lineage>
</organism>
<dbReference type="InterPro" id="IPR000089">
    <property type="entry name" value="Biotin_lipoyl"/>
</dbReference>
<feature type="compositionally biased region" description="Basic and acidic residues" evidence="7">
    <location>
        <begin position="81"/>
        <end position="97"/>
    </location>
</feature>
<comment type="subcellular location">
    <subcellularLocation>
        <location evidence="6">Mitochondrion</location>
    </subcellularLocation>
</comment>
<feature type="domain" description="Peripheral subunit-binding (PSBD)" evidence="9">
    <location>
        <begin position="134"/>
        <end position="172"/>
    </location>
</feature>
<sequence>MESGTIISWEKKEGDKLNEGDLLAEIETDKASMGFETPEEGYLAKILVSAGTKNVPIGKLVCIIVSDQADVDAFKNFVSTESDKTEEPDSKKSDVKESPTVTSSTSYPPPPPPPSSPLPPSFLESSANTQNRVYSSPLAKKIASELGLSLEKLGSGSGIHGSIKAPDLQNFKSLKISQQSVTQPAFEELTSSNAQSVLTQHFSKSKQTIPHYYLSTEINIDNTVDMNTKINKLKEKDGISLSLNDFIIKATALACKQVPEANSSWQDTFIRQFNNVDVNVAVITENGLLFPIVFSAETKGLNSISTEVKELVAKAREGKLDPNDYQGGTVSIINLGMYGISNFSAIINPPQACILSVGSKYKKVVPHSKSDKGYKISDYLSVTLSCDHRVLDGAVGAQWVSVFKKYLENPDLMLL</sequence>
<feature type="compositionally biased region" description="Pro residues" evidence="7">
    <location>
        <begin position="107"/>
        <end position="120"/>
    </location>
</feature>
<dbReference type="InterPro" id="IPR036625">
    <property type="entry name" value="E3-bd_dom_sf"/>
</dbReference>
<reference evidence="10" key="1">
    <citation type="submission" date="2007-04" db="EMBL/GenBank/DDBJ databases">
        <title>Annotation of Pediculus humanus corporis strain USDA.</title>
        <authorList>
            <person name="Kirkness E."/>
            <person name="Hannick L."/>
            <person name="Hass B."/>
            <person name="Bruggner R."/>
            <person name="Lawson D."/>
            <person name="Bidwell S."/>
            <person name="Joardar V."/>
            <person name="Caler E."/>
            <person name="Walenz B."/>
            <person name="Inman J."/>
            <person name="Schobel S."/>
            <person name="Galinsky K."/>
            <person name="Amedeo P."/>
            <person name="Strausberg R."/>
        </authorList>
    </citation>
    <scope>NUCLEOTIDE SEQUENCE</scope>
    <source>
        <strain evidence="10">USDA</strain>
    </source>
</reference>
<dbReference type="CTD" id="8232591"/>
<dbReference type="EMBL" id="DS235012">
    <property type="protein sequence ID" value="EEB10462.1"/>
    <property type="molecule type" value="Genomic_DNA"/>
</dbReference>
<evidence type="ECO:0000313" key="11">
    <source>
        <dbReference type="EnsemblMetazoa" id="PHUM042350-PA"/>
    </source>
</evidence>
<dbReference type="PANTHER" id="PTHR23151:SF90">
    <property type="entry name" value="DIHYDROLIPOYLLYSINE-RESIDUE ACETYLTRANSFERASE COMPONENT OF PYRUVATE DEHYDROGENASE COMPLEX, MITOCHONDRIAL-RELATED"/>
    <property type="match status" value="1"/>
</dbReference>